<organism evidence="12 13">
    <name type="scientific">Smittium megazygosporum</name>
    <dbReference type="NCBI Taxonomy" id="133381"/>
    <lineage>
        <taxon>Eukaryota</taxon>
        <taxon>Fungi</taxon>
        <taxon>Fungi incertae sedis</taxon>
        <taxon>Zoopagomycota</taxon>
        <taxon>Kickxellomycotina</taxon>
        <taxon>Harpellomycetes</taxon>
        <taxon>Harpellales</taxon>
        <taxon>Legeriomycetaceae</taxon>
        <taxon>Smittium</taxon>
    </lineage>
</organism>
<dbReference type="Gene3D" id="3.20.20.70">
    <property type="entry name" value="Aldolase class I"/>
    <property type="match status" value="1"/>
</dbReference>
<keyword evidence="4" id="KW-0808">Transferase</keyword>
<evidence type="ECO:0000256" key="8">
    <source>
        <dbReference type="ARBA" id="ARBA00047835"/>
    </source>
</evidence>
<evidence type="ECO:0000259" key="10">
    <source>
        <dbReference type="Pfam" id="PF04095"/>
    </source>
</evidence>
<dbReference type="GO" id="GO:0047280">
    <property type="term" value="F:nicotinamide phosphoribosyltransferase activity"/>
    <property type="evidence" value="ECO:0007669"/>
    <property type="project" value="UniProtKB-EC"/>
</dbReference>
<dbReference type="Proteomes" id="UP000245609">
    <property type="component" value="Unassembled WGS sequence"/>
</dbReference>
<evidence type="ECO:0000256" key="7">
    <source>
        <dbReference type="ARBA" id="ARBA00035036"/>
    </source>
</evidence>
<dbReference type="NCBIfam" id="NF006629">
    <property type="entry name" value="PRK09198.1"/>
    <property type="match status" value="1"/>
</dbReference>
<feature type="binding site" evidence="9">
    <location>
        <begin position="310"/>
        <end position="312"/>
    </location>
    <ligand>
        <name>beta-nicotinamide D-ribonucleotide</name>
        <dbReference type="ChEBI" id="CHEBI:14649"/>
    </ligand>
</feature>
<dbReference type="SUPFAM" id="SSF54675">
    <property type="entry name" value="Nicotinate/Quinolinate PRTase N-terminal domain-like"/>
    <property type="match status" value="1"/>
</dbReference>
<comment type="caution">
    <text evidence="12">The sequence shown here is derived from an EMBL/GenBank/DDBJ whole genome shotgun (WGS) entry which is preliminary data.</text>
</comment>
<evidence type="ECO:0000256" key="9">
    <source>
        <dbReference type="PIRSR" id="PIRSR005943-1"/>
    </source>
</evidence>
<dbReference type="PANTHER" id="PTHR43816">
    <property type="entry name" value="NICOTINAMIDE PHOSPHORIBOSYLTRANSFERASE"/>
    <property type="match status" value="1"/>
</dbReference>
<comment type="catalytic activity">
    <reaction evidence="8">
        <text>beta-nicotinamide D-ribonucleotide + diphosphate = 5-phospho-alpha-D-ribose 1-diphosphate + nicotinamide + H(+)</text>
        <dbReference type="Rhea" id="RHEA:16149"/>
        <dbReference type="ChEBI" id="CHEBI:14649"/>
        <dbReference type="ChEBI" id="CHEBI:15378"/>
        <dbReference type="ChEBI" id="CHEBI:17154"/>
        <dbReference type="ChEBI" id="CHEBI:33019"/>
        <dbReference type="ChEBI" id="CHEBI:58017"/>
        <dbReference type="EC" id="2.4.2.12"/>
    </reaction>
    <physiologicalReaction direction="right-to-left" evidence="8">
        <dbReference type="Rhea" id="RHEA:16151"/>
    </physiologicalReaction>
</comment>
<comment type="pathway">
    <text evidence="5">Cofactor biosynthesis; NAD(+) biosynthesis; nicotinamide D-ribonucleotide from 5-phospho-alpha-D-ribose 1-diphosphate and nicotinamide: step 1/1.</text>
</comment>
<dbReference type="Pfam" id="PF04095">
    <property type="entry name" value="NAPRTase"/>
    <property type="match status" value="1"/>
</dbReference>
<evidence type="ECO:0000256" key="1">
    <source>
        <dbReference type="ARBA" id="ARBA00010897"/>
    </source>
</evidence>
<dbReference type="OrthoDB" id="193380at2759"/>
<feature type="binding site" evidence="9">
    <location>
        <position position="390"/>
    </location>
    <ligand>
        <name>beta-nicotinamide D-ribonucleotide</name>
        <dbReference type="ChEBI" id="CHEBI:14649"/>
    </ligand>
</feature>
<evidence type="ECO:0000313" key="12">
    <source>
        <dbReference type="EMBL" id="PVU92987.1"/>
    </source>
</evidence>
<feature type="domain" description="Nicotinate/nicotinamide phosphoribosyltransferase" evidence="10">
    <location>
        <begin position="194"/>
        <end position="425"/>
    </location>
</feature>
<sequence length="522" mass="58119">FSTHSVLSLAMSGPFDLPLPVLTDAYKLTHYSLYPEASELSAYAEFRASFNKDEDDHRIVFHGIRYIIENYVSKRWTTDDLDKLRLFASTFNVGNTPYPFPLDLFEKFIAENDGYFPVKIEALPEGSVVYPHVPVLQIVAKDEYSSLVTFLETVLTMVWYPSTVATLSRKAKTIIKKYFDETVDPENFFLLNSRLHDFGFRGCTSLEQAIIGGTSHLLNFEGTDTLAAAYYAQFHLNNGKPVATSIPATEHSVMTSYPTEYEAIAKSLEVYGSGMVSIVMDSYDYANALFNILPSLAKIKTDKGGILVIRPDSGDQVDTVMMGLDATASIFGTTTNSKGYKVVNGCSIIQGDGVSLDSLYKILTSVKKAGYSIENIAFGMGGGLIQKVNRDTMSFATKLSMIVYKDGTKKDIMKFPKTDSQKTSLPGSLCVFSDTEGGIPKVYPKYLSNQDKKISIDYSKRTNMLITVYDHGPVPGHSWSNFDQIRERLEQQWENLPLKANVISKELETARNEVLKTLKSSV</sequence>
<dbReference type="PIRSF" id="PIRSF005943">
    <property type="entry name" value="NMPRT"/>
    <property type="match status" value="1"/>
</dbReference>
<evidence type="ECO:0000313" key="13">
    <source>
        <dbReference type="Proteomes" id="UP000245609"/>
    </source>
</evidence>
<feature type="binding site" evidence="9">
    <location>
        <position position="201"/>
    </location>
    <ligand>
        <name>diphosphate</name>
        <dbReference type="ChEBI" id="CHEBI:33019"/>
    </ligand>
</feature>
<keyword evidence="2" id="KW-0662">Pyridine nucleotide biosynthesis</keyword>
<dbReference type="Pfam" id="PF18127">
    <property type="entry name" value="NAMPT_N"/>
    <property type="match status" value="1"/>
</dbReference>
<dbReference type="EC" id="2.4.2.12" evidence="6"/>
<dbReference type="InterPro" id="IPR016471">
    <property type="entry name" value="Nicotinamide_PRibTrfase"/>
</dbReference>
<feature type="binding site" evidence="9">
    <location>
        <position position="382"/>
    </location>
    <ligand>
        <name>beta-nicotinamide D-ribonucleotide</name>
        <dbReference type="ChEBI" id="CHEBI:14649"/>
    </ligand>
</feature>
<dbReference type="AlphaFoldDB" id="A0A2T9YKX1"/>
<evidence type="ECO:0000256" key="6">
    <source>
        <dbReference type="ARBA" id="ARBA00035024"/>
    </source>
</evidence>
<gene>
    <name evidence="12" type="ORF">BB560_006017</name>
</gene>
<feature type="binding site" evidence="9">
    <location>
        <begin position="351"/>
        <end position="352"/>
    </location>
    <ligand>
        <name>beta-nicotinamide D-ribonucleotide</name>
        <dbReference type="ChEBI" id="CHEBI:14649"/>
    </ligand>
</feature>
<feature type="domain" description="Nicotinamide phosphoribosyltransferase N-terminal" evidence="11">
    <location>
        <begin position="21"/>
        <end position="120"/>
    </location>
</feature>
<dbReference type="STRING" id="133381.A0A2T9YKX1"/>
<dbReference type="UniPathway" id="UPA00253"/>
<dbReference type="InterPro" id="IPR013785">
    <property type="entry name" value="Aldolase_TIM"/>
</dbReference>
<proteinExistence type="inferred from homology"/>
<dbReference type="InterPro" id="IPR036068">
    <property type="entry name" value="Nicotinate_pribotase-like_C"/>
</dbReference>
<dbReference type="EMBL" id="MBFS01002756">
    <property type="protein sequence ID" value="PVU92987.1"/>
    <property type="molecule type" value="Genomic_DNA"/>
</dbReference>
<evidence type="ECO:0000256" key="4">
    <source>
        <dbReference type="ARBA" id="ARBA00022679"/>
    </source>
</evidence>
<evidence type="ECO:0000256" key="3">
    <source>
        <dbReference type="ARBA" id="ARBA00022676"/>
    </source>
</evidence>
<dbReference type="GO" id="GO:0009435">
    <property type="term" value="P:NAD+ biosynthetic process"/>
    <property type="evidence" value="ECO:0007669"/>
    <property type="project" value="UniProtKB-UniPathway"/>
</dbReference>
<feature type="non-terminal residue" evidence="12">
    <location>
        <position position="1"/>
    </location>
</feature>
<protein>
    <recommendedName>
        <fullName evidence="7">Nicotinamide phosphoribosyltransferase</fullName>
        <ecNumber evidence="6">2.4.2.12</ecNumber>
    </recommendedName>
</protein>
<evidence type="ECO:0000256" key="5">
    <source>
        <dbReference type="ARBA" id="ARBA00035007"/>
    </source>
</evidence>
<keyword evidence="13" id="KW-1185">Reference proteome</keyword>
<feature type="binding site" evidence="9">
    <location>
        <position position="224"/>
    </location>
    <ligand>
        <name>beta-nicotinamide D-ribonucleotide</name>
        <dbReference type="ChEBI" id="CHEBI:14649"/>
    </ligand>
</feature>
<dbReference type="SUPFAM" id="SSF51690">
    <property type="entry name" value="Nicotinate/Quinolinate PRTase C-terminal domain-like"/>
    <property type="match status" value="1"/>
</dbReference>
<feature type="binding site" evidence="9">
    <location>
        <position position="310"/>
    </location>
    <ligand>
        <name>diphosphate</name>
        <dbReference type="ChEBI" id="CHEBI:33019"/>
    </ligand>
</feature>
<comment type="similarity">
    <text evidence="1">Belongs to the NAPRTase family.</text>
</comment>
<feature type="binding site" evidence="9">
    <location>
        <position position="251"/>
    </location>
    <ligand>
        <name>diphosphate</name>
        <dbReference type="ChEBI" id="CHEBI:33019"/>
    </ligand>
</feature>
<reference evidence="12 13" key="1">
    <citation type="journal article" date="2018" name="MBio">
        <title>Comparative Genomics Reveals the Core Gene Toolbox for the Fungus-Insect Symbiosis.</title>
        <authorList>
            <person name="Wang Y."/>
            <person name="Stata M."/>
            <person name="Wang W."/>
            <person name="Stajich J.E."/>
            <person name="White M.M."/>
            <person name="Moncalvo J.M."/>
        </authorList>
    </citation>
    <scope>NUCLEOTIDE SEQUENCE [LARGE SCALE GENOMIC DNA]</scope>
    <source>
        <strain evidence="12 13">SC-DP-2</strain>
    </source>
</reference>
<keyword evidence="3" id="KW-0328">Glycosyltransferase</keyword>
<name>A0A2T9YKX1_9FUNG</name>
<evidence type="ECO:0000259" key="11">
    <source>
        <dbReference type="Pfam" id="PF18127"/>
    </source>
</evidence>
<dbReference type="InterPro" id="IPR041529">
    <property type="entry name" value="DUF5598"/>
</dbReference>
<accession>A0A2T9YKX1</accession>
<evidence type="ECO:0000256" key="2">
    <source>
        <dbReference type="ARBA" id="ARBA00022642"/>
    </source>
</evidence>
<dbReference type="InterPro" id="IPR041525">
    <property type="entry name" value="N/Namide_PRibTrfase"/>
</dbReference>
<dbReference type="PANTHER" id="PTHR43816:SF1">
    <property type="entry name" value="NICOTINAMIDE PHOSPHORIBOSYLTRANSFERASE"/>
    <property type="match status" value="1"/>
</dbReference>